<keyword evidence="5" id="KW-0804">Transcription</keyword>
<dbReference type="GO" id="GO:0006355">
    <property type="term" value="P:regulation of DNA-templated transcription"/>
    <property type="evidence" value="ECO:0007669"/>
    <property type="project" value="InterPro"/>
</dbReference>
<proteinExistence type="predicted"/>
<evidence type="ECO:0000256" key="4">
    <source>
        <dbReference type="ARBA" id="ARBA00023125"/>
    </source>
</evidence>
<dbReference type="PROSITE" id="PS50045">
    <property type="entry name" value="SIGMA54_INTERACT_4"/>
    <property type="match status" value="1"/>
</dbReference>
<dbReference type="OrthoDB" id="9814761at2"/>
<dbReference type="NCBIfam" id="TIGR00229">
    <property type="entry name" value="sensory_box"/>
    <property type="match status" value="1"/>
</dbReference>
<dbReference type="InterPro" id="IPR002197">
    <property type="entry name" value="HTH_Fis"/>
</dbReference>
<evidence type="ECO:0000256" key="2">
    <source>
        <dbReference type="ARBA" id="ARBA00022840"/>
    </source>
</evidence>
<name>A0A1L3GPQ4_9BACT</name>
<keyword evidence="3" id="KW-0805">Transcription regulation</keyword>
<dbReference type="Gene3D" id="1.10.8.60">
    <property type="match status" value="1"/>
</dbReference>
<dbReference type="PROSITE" id="PS50113">
    <property type="entry name" value="PAC"/>
    <property type="match status" value="1"/>
</dbReference>
<protein>
    <submittedName>
        <fullName evidence="9">Fis family transcriptional regulator</fullName>
    </submittedName>
</protein>
<dbReference type="PROSITE" id="PS00688">
    <property type="entry name" value="SIGMA54_INTERACT_3"/>
    <property type="match status" value="1"/>
</dbReference>
<dbReference type="CDD" id="cd00130">
    <property type="entry name" value="PAS"/>
    <property type="match status" value="1"/>
</dbReference>
<dbReference type="SUPFAM" id="SSF55785">
    <property type="entry name" value="PYP-like sensor domain (PAS domain)"/>
    <property type="match status" value="1"/>
</dbReference>
<keyword evidence="2" id="KW-0067">ATP-binding</keyword>
<dbReference type="InterPro" id="IPR003593">
    <property type="entry name" value="AAA+_ATPase"/>
</dbReference>
<dbReference type="Pfam" id="PF02954">
    <property type="entry name" value="HTH_8"/>
    <property type="match status" value="1"/>
</dbReference>
<dbReference type="Gene3D" id="1.10.10.60">
    <property type="entry name" value="Homeodomain-like"/>
    <property type="match status" value="1"/>
</dbReference>
<dbReference type="Pfam" id="PF25601">
    <property type="entry name" value="AAA_lid_14"/>
    <property type="match status" value="1"/>
</dbReference>
<dbReference type="Proteomes" id="UP000182517">
    <property type="component" value="Chromosome"/>
</dbReference>
<dbReference type="STRING" id="1842532.A7E78_07220"/>
<dbReference type="PROSITE" id="PS50112">
    <property type="entry name" value="PAS"/>
    <property type="match status" value="1"/>
</dbReference>
<organism evidence="9 10">
    <name type="scientific">Syntrophotalea acetylenivorans</name>
    <dbReference type="NCBI Taxonomy" id="1842532"/>
    <lineage>
        <taxon>Bacteria</taxon>
        <taxon>Pseudomonadati</taxon>
        <taxon>Thermodesulfobacteriota</taxon>
        <taxon>Desulfuromonadia</taxon>
        <taxon>Desulfuromonadales</taxon>
        <taxon>Syntrophotaleaceae</taxon>
        <taxon>Syntrophotalea</taxon>
    </lineage>
</organism>
<accession>A0A1L3GPQ4</accession>
<dbReference type="InterPro" id="IPR027417">
    <property type="entry name" value="P-loop_NTPase"/>
</dbReference>
<dbReference type="SMART" id="SM00091">
    <property type="entry name" value="PAS"/>
    <property type="match status" value="1"/>
</dbReference>
<dbReference type="PANTHER" id="PTHR32071">
    <property type="entry name" value="TRANSCRIPTIONAL REGULATORY PROTEIN"/>
    <property type="match status" value="1"/>
</dbReference>
<dbReference type="InterPro" id="IPR058031">
    <property type="entry name" value="AAA_lid_NorR"/>
</dbReference>
<dbReference type="InterPro" id="IPR035965">
    <property type="entry name" value="PAS-like_dom_sf"/>
</dbReference>
<keyword evidence="10" id="KW-1185">Reference proteome</keyword>
<gene>
    <name evidence="9" type="ORF">A7E78_07220</name>
</gene>
<dbReference type="GO" id="GO:0043565">
    <property type="term" value="F:sequence-specific DNA binding"/>
    <property type="evidence" value="ECO:0007669"/>
    <property type="project" value="InterPro"/>
</dbReference>
<evidence type="ECO:0000313" key="10">
    <source>
        <dbReference type="Proteomes" id="UP000182517"/>
    </source>
</evidence>
<evidence type="ECO:0000256" key="5">
    <source>
        <dbReference type="ARBA" id="ARBA00023163"/>
    </source>
</evidence>
<evidence type="ECO:0000259" key="6">
    <source>
        <dbReference type="PROSITE" id="PS50045"/>
    </source>
</evidence>
<dbReference type="InterPro" id="IPR002078">
    <property type="entry name" value="Sigma_54_int"/>
</dbReference>
<evidence type="ECO:0000259" key="8">
    <source>
        <dbReference type="PROSITE" id="PS50113"/>
    </source>
</evidence>
<reference evidence="9 10" key="1">
    <citation type="journal article" date="2017" name="Genome Announc.">
        <title>Complete Genome Sequences of Two Acetylene-Fermenting Pelobacter acetylenicus Strains.</title>
        <authorList>
            <person name="Sutton J.M."/>
            <person name="Baesman S.M."/>
            <person name="Fierst J.L."/>
            <person name="Poret-Peterson A.T."/>
            <person name="Oremland R.S."/>
            <person name="Dunlap D.S."/>
            <person name="Akob D.M."/>
        </authorList>
    </citation>
    <scope>NUCLEOTIDE SEQUENCE [LARGE SCALE GENOMIC DNA]</scope>
    <source>
        <strain evidence="9 10">SFB93</strain>
    </source>
</reference>
<dbReference type="RefSeq" id="WP_072283613.1">
    <property type="nucleotide sequence ID" value="NZ_CP015519.1"/>
</dbReference>
<dbReference type="SUPFAM" id="SSF52540">
    <property type="entry name" value="P-loop containing nucleoside triphosphate hydrolases"/>
    <property type="match status" value="1"/>
</dbReference>
<dbReference type="GO" id="GO:0005524">
    <property type="term" value="F:ATP binding"/>
    <property type="evidence" value="ECO:0007669"/>
    <property type="project" value="UniProtKB-KW"/>
</dbReference>
<dbReference type="EMBL" id="CP015519">
    <property type="protein sequence ID" value="APG27648.1"/>
    <property type="molecule type" value="Genomic_DNA"/>
</dbReference>
<dbReference type="SUPFAM" id="SSF46689">
    <property type="entry name" value="Homeodomain-like"/>
    <property type="match status" value="1"/>
</dbReference>
<dbReference type="Gene3D" id="3.30.450.20">
    <property type="entry name" value="PAS domain"/>
    <property type="match status" value="1"/>
</dbReference>
<dbReference type="FunFam" id="3.40.50.300:FF:000006">
    <property type="entry name" value="DNA-binding transcriptional regulator NtrC"/>
    <property type="match status" value="1"/>
</dbReference>
<evidence type="ECO:0000256" key="1">
    <source>
        <dbReference type="ARBA" id="ARBA00022741"/>
    </source>
</evidence>
<dbReference type="InterPro" id="IPR000700">
    <property type="entry name" value="PAS-assoc_C"/>
</dbReference>
<dbReference type="KEGG" id="pef:A7E78_07220"/>
<dbReference type="InterPro" id="IPR025944">
    <property type="entry name" value="Sigma_54_int_dom_CS"/>
</dbReference>
<evidence type="ECO:0000259" key="7">
    <source>
        <dbReference type="PROSITE" id="PS50112"/>
    </source>
</evidence>
<dbReference type="AlphaFoldDB" id="A0A1L3GPQ4"/>
<evidence type="ECO:0000313" key="9">
    <source>
        <dbReference type="EMBL" id="APG27648.1"/>
    </source>
</evidence>
<sequence length="440" mass="49188">MNSTPHQTLEHLTTILDSVADGVFTVDSSMHITWFNRSAEQITGFTQQEALGRPCCEIFRSSICFSACPVREAMASGHSVENREIDILNRDNREIPISVSASVLLDADGQPTGGVETFRDLSRLRALQQEVSDKYTFHDLVSRNPAMRKLFDILPDVAASDVTTLLQGDSGTGKELFARALHDLSPRGNKPLITVNCGALPEQLLEAEIFGARKGAYTGSVEDRPGRLAQAEGGTLFLDEIGDLPLSLQVKLLRVLENREYQPLGAKGARRADVRFIAATHRHLDKMVTAGTFRQDLFFRLNVVQLTIPALRDRPEDIPLLLDMALDRFNMQYGKNIRGFEPEVLNLLLDHPYPGNVRELLNIIERAAILCRSEQITLDLLPTSLTLHSTVNHRPTNNRPDSDQLKGMLARHAGNRTALARELGINRTTLWRWLKDCDFH</sequence>
<dbReference type="InterPro" id="IPR000014">
    <property type="entry name" value="PAS"/>
</dbReference>
<dbReference type="InterPro" id="IPR013767">
    <property type="entry name" value="PAS_fold"/>
</dbReference>
<evidence type="ECO:0000256" key="3">
    <source>
        <dbReference type="ARBA" id="ARBA00023015"/>
    </source>
</evidence>
<feature type="domain" description="PAC" evidence="8">
    <location>
        <begin position="81"/>
        <end position="133"/>
    </location>
</feature>
<dbReference type="SMART" id="SM00382">
    <property type="entry name" value="AAA"/>
    <property type="match status" value="1"/>
</dbReference>
<dbReference type="Pfam" id="PF00158">
    <property type="entry name" value="Sigma54_activat"/>
    <property type="match status" value="1"/>
</dbReference>
<dbReference type="Gene3D" id="3.40.50.300">
    <property type="entry name" value="P-loop containing nucleotide triphosphate hydrolases"/>
    <property type="match status" value="1"/>
</dbReference>
<dbReference type="CDD" id="cd00009">
    <property type="entry name" value="AAA"/>
    <property type="match status" value="1"/>
</dbReference>
<dbReference type="InterPro" id="IPR009057">
    <property type="entry name" value="Homeodomain-like_sf"/>
</dbReference>
<keyword evidence="4" id="KW-0238">DNA-binding</keyword>
<feature type="domain" description="PAS" evidence="7">
    <location>
        <begin position="8"/>
        <end position="53"/>
    </location>
</feature>
<dbReference type="Pfam" id="PF00989">
    <property type="entry name" value="PAS"/>
    <property type="match status" value="1"/>
</dbReference>
<dbReference type="InterPro" id="IPR025943">
    <property type="entry name" value="Sigma_54_int_dom_ATP-bd_2"/>
</dbReference>
<feature type="domain" description="Sigma-54 factor interaction" evidence="6">
    <location>
        <begin position="140"/>
        <end position="369"/>
    </location>
</feature>
<dbReference type="PROSITE" id="PS00676">
    <property type="entry name" value="SIGMA54_INTERACT_2"/>
    <property type="match status" value="1"/>
</dbReference>
<keyword evidence="1" id="KW-0547">Nucleotide-binding</keyword>